<evidence type="ECO:0000313" key="3">
    <source>
        <dbReference type="Proteomes" id="UP001352263"/>
    </source>
</evidence>
<keyword evidence="3" id="KW-1185">Reference proteome</keyword>
<protein>
    <submittedName>
        <fullName evidence="2">CAP domain-containing protein</fullName>
    </submittedName>
</protein>
<dbReference type="Proteomes" id="UP001352263">
    <property type="component" value="Unassembled WGS sequence"/>
</dbReference>
<proteinExistence type="predicted"/>
<dbReference type="InterPro" id="IPR035940">
    <property type="entry name" value="CAP_sf"/>
</dbReference>
<dbReference type="PANTHER" id="PTHR31157:SF1">
    <property type="entry name" value="SCP DOMAIN-CONTAINING PROTEIN"/>
    <property type="match status" value="1"/>
</dbReference>
<comment type="caution">
    <text evidence="2">The sequence shown here is derived from an EMBL/GenBank/DDBJ whole genome shotgun (WGS) entry which is preliminary data.</text>
</comment>
<dbReference type="EMBL" id="JAWIIV010000021">
    <property type="protein sequence ID" value="MEC4721714.1"/>
    <property type="molecule type" value="Genomic_DNA"/>
</dbReference>
<name>A0ABU6JDK3_9BURK</name>
<evidence type="ECO:0000259" key="1">
    <source>
        <dbReference type="Pfam" id="PF00188"/>
    </source>
</evidence>
<dbReference type="PANTHER" id="PTHR31157">
    <property type="entry name" value="SCP DOMAIN-CONTAINING PROTEIN"/>
    <property type="match status" value="1"/>
</dbReference>
<sequence length="295" mass="31549">MTSINQNAEKALRAPAWCGLALGIILQASGMHAQAADAGRLAELINAYRQSSGRCAGAPRSVAGPLVPDPALDRMRLSSGSDLQQAFKNAGYQAALAEAIVISGPQNDTAAMAAISERYCRSLAKPEYTHVGVARYGDTWQVVLTKPLLASDQGDPDAAGRKVLALVNAARARPRSCGGKRFPPVPALTWNDRLAKAAQAHSRDMATHNYFRHKDRSGAQAGERASQSGYRWSRIGENIAAGQGSAEDAVSGWLASPGHCANIMNKDFKEMGAWFAVEPRSDLQIYWTQVFGASR</sequence>
<evidence type="ECO:0000313" key="2">
    <source>
        <dbReference type="EMBL" id="MEC4721714.1"/>
    </source>
</evidence>
<dbReference type="InterPro" id="IPR014044">
    <property type="entry name" value="CAP_dom"/>
</dbReference>
<dbReference type="SUPFAM" id="SSF55797">
    <property type="entry name" value="PR-1-like"/>
    <property type="match status" value="1"/>
</dbReference>
<dbReference type="Gene3D" id="3.40.33.10">
    <property type="entry name" value="CAP"/>
    <property type="match status" value="1"/>
</dbReference>
<dbReference type="RefSeq" id="WP_326508401.1">
    <property type="nucleotide sequence ID" value="NZ_JAWIIV010000021.1"/>
</dbReference>
<reference evidence="2 3" key="1">
    <citation type="submission" date="2023-10" db="EMBL/GenBank/DDBJ databases">
        <title>Noviherbaspirillum sp. CPCC 100848 genome assembly.</title>
        <authorList>
            <person name="Li X.Y."/>
            <person name="Fang X.M."/>
        </authorList>
    </citation>
    <scope>NUCLEOTIDE SEQUENCE [LARGE SCALE GENOMIC DNA]</scope>
    <source>
        <strain evidence="2 3">CPCC 100848</strain>
    </source>
</reference>
<dbReference type="Pfam" id="PF00188">
    <property type="entry name" value="CAP"/>
    <property type="match status" value="1"/>
</dbReference>
<organism evidence="2 3">
    <name type="scientific">Noviherbaspirillum album</name>
    <dbReference type="NCBI Taxonomy" id="3080276"/>
    <lineage>
        <taxon>Bacteria</taxon>
        <taxon>Pseudomonadati</taxon>
        <taxon>Pseudomonadota</taxon>
        <taxon>Betaproteobacteria</taxon>
        <taxon>Burkholderiales</taxon>
        <taxon>Oxalobacteraceae</taxon>
        <taxon>Noviherbaspirillum</taxon>
    </lineage>
</organism>
<feature type="domain" description="SCP" evidence="1">
    <location>
        <begin position="165"/>
        <end position="291"/>
    </location>
</feature>
<gene>
    <name evidence="2" type="ORF">RY831_21330</name>
</gene>
<dbReference type="CDD" id="cd05379">
    <property type="entry name" value="CAP_bacterial"/>
    <property type="match status" value="1"/>
</dbReference>
<accession>A0ABU6JDK3</accession>